<evidence type="ECO:0000256" key="1">
    <source>
        <dbReference type="ARBA" id="ARBA00004651"/>
    </source>
</evidence>
<name>A0A6H9WIQ5_9MICO</name>
<dbReference type="GO" id="GO:0022857">
    <property type="term" value="F:transmembrane transporter activity"/>
    <property type="evidence" value="ECO:0007669"/>
    <property type="project" value="InterPro"/>
</dbReference>
<keyword evidence="4 6" id="KW-1133">Transmembrane helix</keyword>
<dbReference type="EMBL" id="WBJY01000002">
    <property type="protein sequence ID" value="KAB1648397.1"/>
    <property type="molecule type" value="Genomic_DNA"/>
</dbReference>
<feature type="transmembrane region" description="Helical" evidence="6">
    <location>
        <begin position="20"/>
        <end position="40"/>
    </location>
</feature>
<protein>
    <submittedName>
        <fullName evidence="7">ABC transporter permease</fullName>
    </submittedName>
</protein>
<evidence type="ECO:0000256" key="3">
    <source>
        <dbReference type="ARBA" id="ARBA00022692"/>
    </source>
</evidence>
<evidence type="ECO:0000313" key="8">
    <source>
        <dbReference type="Proteomes" id="UP000431744"/>
    </source>
</evidence>
<comment type="subcellular location">
    <subcellularLocation>
        <location evidence="1">Cell membrane</location>
        <topology evidence="1">Multi-pass membrane protein</topology>
    </subcellularLocation>
</comment>
<feature type="transmembrane region" description="Helical" evidence="6">
    <location>
        <begin position="156"/>
        <end position="185"/>
    </location>
</feature>
<feature type="transmembrane region" description="Helical" evidence="6">
    <location>
        <begin position="216"/>
        <end position="237"/>
    </location>
</feature>
<sequence>MMNADNRLLSTLAEGLIRTPLLVVLIVMVIGVQLVTGSFFEWQNVRGILQDSAVIAIIAVPVAMLLISGYIDLSVGSSLALGGVVASLIVANGQGDPAIAVLLAVVAGAVVGAVNAVVVTIFGLNSLITTLGTLTAVRGATQLISPTPKNNFGDGFGFLGIGTIAGVPLSVWIAALIIIVAGVFLTLTPTGRHVYAIGVNREAAYLSGVAVKRIPFVLFIVSGAAAAFAGTIVVARLNSAPAGQIGGGFELVVLTAVLLGGVALTGGEGSMFGVLVGVLFYGVLNNGLVLLGVTTFWQAVASGVALIAAIGLSRVTHVLRVRLAAANARRLAAMAPA</sequence>
<proteinExistence type="predicted"/>
<dbReference type="Pfam" id="PF02653">
    <property type="entry name" value="BPD_transp_2"/>
    <property type="match status" value="1"/>
</dbReference>
<dbReference type="PANTHER" id="PTHR32196:SF72">
    <property type="entry name" value="RIBOSE IMPORT PERMEASE PROTEIN RBSC"/>
    <property type="match status" value="1"/>
</dbReference>
<dbReference type="OrthoDB" id="5193167at2"/>
<dbReference type="CDD" id="cd06579">
    <property type="entry name" value="TM_PBP1_transp_AraH_like"/>
    <property type="match status" value="1"/>
</dbReference>
<accession>A0A6H9WIQ5</accession>
<evidence type="ECO:0000256" key="5">
    <source>
        <dbReference type="ARBA" id="ARBA00023136"/>
    </source>
</evidence>
<feature type="transmembrane region" description="Helical" evidence="6">
    <location>
        <begin position="271"/>
        <end position="290"/>
    </location>
</feature>
<dbReference type="GO" id="GO:0005886">
    <property type="term" value="C:plasma membrane"/>
    <property type="evidence" value="ECO:0007669"/>
    <property type="project" value="UniProtKB-SubCell"/>
</dbReference>
<keyword evidence="5 6" id="KW-0472">Membrane</keyword>
<keyword evidence="3 6" id="KW-0812">Transmembrane</keyword>
<keyword evidence="8" id="KW-1185">Reference proteome</keyword>
<evidence type="ECO:0000256" key="2">
    <source>
        <dbReference type="ARBA" id="ARBA00022475"/>
    </source>
</evidence>
<evidence type="ECO:0000256" key="4">
    <source>
        <dbReference type="ARBA" id="ARBA00022989"/>
    </source>
</evidence>
<comment type="caution">
    <text evidence="7">The sequence shown here is derived from an EMBL/GenBank/DDBJ whole genome shotgun (WGS) entry which is preliminary data.</text>
</comment>
<gene>
    <name evidence="7" type="ORF">F8O04_11975</name>
</gene>
<evidence type="ECO:0000313" key="7">
    <source>
        <dbReference type="EMBL" id="KAB1648397.1"/>
    </source>
</evidence>
<feature type="transmembrane region" description="Helical" evidence="6">
    <location>
        <begin position="77"/>
        <end position="93"/>
    </location>
</feature>
<feature type="transmembrane region" description="Helical" evidence="6">
    <location>
        <begin position="100"/>
        <end position="124"/>
    </location>
</feature>
<dbReference type="Proteomes" id="UP000431744">
    <property type="component" value="Unassembled WGS sequence"/>
</dbReference>
<reference evidence="7 8" key="1">
    <citation type="submission" date="2019-09" db="EMBL/GenBank/DDBJ databases">
        <title>Phylogeny of genus Pseudoclavibacter and closely related genus.</title>
        <authorList>
            <person name="Li Y."/>
        </authorList>
    </citation>
    <scope>NUCLEOTIDE SEQUENCE [LARGE SCALE GENOMIC DNA]</scope>
    <source>
        <strain evidence="7 8">EGI 60007</strain>
    </source>
</reference>
<keyword evidence="2" id="KW-1003">Cell membrane</keyword>
<dbReference type="AlphaFoldDB" id="A0A6H9WIQ5"/>
<organism evidence="7 8">
    <name type="scientific">Pseudoclavibacter endophyticus</name>
    <dbReference type="NCBI Taxonomy" id="1778590"/>
    <lineage>
        <taxon>Bacteria</taxon>
        <taxon>Bacillati</taxon>
        <taxon>Actinomycetota</taxon>
        <taxon>Actinomycetes</taxon>
        <taxon>Micrococcales</taxon>
        <taxon>Microbacteriaceae</taxon>
        <taxon>Pseudoclavibacter</taxon>
    </lineage>
</organism>
<feature type="transmembrane region" description="Helical" evidence="6">
    <location>
        <begin position="296"/>
        <end position="313"/>
    </location>
</feature>
<feature type="transmembrane region" description="Helical" evidence="6">
    <location>
        <begin position="243"/>
        <end position="264"/>
    </location>
</feature>
<evidence type="ECO:0000256" key="6">
    <source>
        <dbReference type="SAM" id="Phobius"/>
    </source>
</evidence>
<dbReference type="PANTHER" id="PTHR32196">
    <property type="entry name" value="ABC TRANSPORTER PERMEASE PROTEIN YPHD-RELATED-RELATED"/>
    <property type="match status" value="1"/>
</dbReference>
<dbReference type="InterPro" id="IPR001851">
    <property type="entry name" value="ABC_transp_permease"/>
</dbReference>